<dbReference type="InterPro" id="IPR051005">
    <property type="entry name" value="Pentraxin_domain"/>
</dbReference>
<evidence type="ECO:0000256" key="2">
    <source>
        <dbReference type="ARBA" id="ARBA00004613"/>
    </source>
</evidence>
<dbReference type="FunFam" id="2.60.120.200:FF:000070">
    <property type="entry name" value="Serum amyloid P-component"/>
    <property type="match status" value="1"/>
</dbReference>
<dbReference type="PROSITE" id="PS51828">
    <property type="entry name" value="PTX_2"/>
    <property type="match status" value="1"/>
</dbReference>
<dbReference type="Gene3D" id="2.60.120.200">
    <property type="match status" value="1"/>
</dbReference>
<comment type="similarity">
    <text evidence="8">Belongs to the pentraxin family.</text>
</comment>
<dbReference type="InterPro" id="IPR013320">
    <property type="entry name" value="ConA-like_dom_sf"/>
</dbReference>
<sequence>MVLSCTRKEKTQSTVGEPGSEIKSFNFFLHSLTQLPDPGREHKMKSLLIVVVLTVCEAAPEDLTGKTFSFSKETKTDYVKLIPTSEMLTAITVCLRSFTDLKRGHGLFSMSSSSLFNAFLIFKEETANRFQLFVKDSSASFFEQEYKLNTWHSICATWDGNTGVVQLWLDGRPSARKYCTDGTLSSTSLIMIGQEQDSHGGRFDIKQSFVGMMTDVHMWNFVLSPCEIQRYVEDLNYSPGNVINWKALNYAIVGKILVTDKNDVCPCLAKRKMTNILNQSCQG</sequence>
<evidence type="ECO:0000256" key="6">
    <source>
        <dbReference type="ARBA" id="ARBA00022837"/>
    </source>
</evidence>
<keyword evidence="7" id="KW-1015">Disulfide bond</keyword>
<evidence type="ECO:0000313" key="11">
    <source>
        <dbReference type="Ensembl" id="ENSGMOP00000054479.1"/>
    </source>
</evidence>
<dbReference type="SUPFAM" id="SSF49899">
    <property type="entry name" value="Concanavalin A-like lectins/glucanases"/>
    <property type="match status" value="1"/>
</dbReference>
<protein>
    <recommendedName>
        <fullName evidence="10">Pentraxin (PTX) domain-containing protein</fullName>
    </recommendedName>
</protein>
<dbReference type="AlphaFoldDB" id="A0A8C5BXR7"/>
<dbReference type="PANTHER" id="PTHR45869">
    <property type="entry name" value="C-REACTIVE PROTEIN-RELATED"/>
    <property type="match status" value="1"/>
</dbReference>
<evidence type="ECO:0000259" key="10">
    <source>
        <dbReference type="PROSITE" id="PS51828"/>
    </source>
</evidence>
<evidence type="ECO:0000256" key="9">
    <source>
        <dbReference type="PROSITE-ProRule" id="PRU01172"/>
    </source>
</evidence>
<evidence type="ECO:0000256" key="1">
    <source>
        <dbReference type="ARBA" id="ARBA00001913"/>
    </source>
</evidence>
<dbReference type="GeneTree" id="ENSGT01100000263515"/>
<keyword evidence="6" id="KW-0106">Calcium</keyword>
<reference evidence="11" key="1">
    <citation type="submission" date="2025-08" db="UniProtKB">
        <authorList>
            <consortium name="Ensembl"/>
        </authorList>
    </citation>
    <scope>IDENTIFICATION</scope>
</reference>
<evidence type="ECO:0000256" key="3">
    <source>
        <dbReference type="ARBA" id="ARBA00022525"/>
    </source>
</evidence>
<dbReference type="SMART" id="SM00159">
    <property type="entry name" value="PTX"/>
    <property type="match status" value="1"/>
</dbReference>
<comment type="cofactor">
    <cofactor evidence="1">
        <name>Ca(2+)</name>
        <dbReference type="ChEBI" id="CHEBI:29108"/>
    </cofactor>
</comment>
<name>A0A8C5BXR7_GADMO</name>
<dbReference type="Pfam" id="PF00354">
    <property type="entry name" value="Pentaxin"/>
    <property type="match status" value="1"/>
</dbReference>
<evidence type="ECO:0000313" key="12">
    <source>
        <dbReference type="Proteomes" id="UP000694546"/>
    </source>
</evidence>
<keyword evidence="4" id="KW-0479">Metal-binding</keyword>
<evidence type="ECO:0000256" key="8">
    <source>
        <dbReference type="ARBA" id="ARBA00038102"/>
    </source>
</evidence>
<organism evidence="11 12">
    <name type="scientific">Gadus morhua</name>
    <name type="common">Atlantic cod</name>
    <dbReference type="NCBI Taxonomy" id="8049"/>
    <lineage>
        <taxon>Eukaryota</taxon>
        <taxon>Metazoa</taxon>
        <taxon>Chordata</taxon>
        <taxon>Craniata</taxon>
        <taxon>Vertebrata</taxon>
        <taxon>Euteleostomi</taxon>
        <taxon>Actinopterygii</taxon>
        <taxon>Neopterygii</taxon>
        <taxon>Teleostei</taxon>
        <taxon>Neoteleostei</taxon>
        <taxon>Acanthomorphata</taxon>
        <taxon>Zeiogadaria</taxon>
        <taxon>Gadariae</taxon>
        <taxon>Gadiformes</taxon>
        <taxon>Gadoidei</taxon>
        <taxon>Gadidae</taxon>
        <taxon>Gadus</taxon>
    </lineage>
</organism>
<evidence type="ECO:0000256" key="7">
    <source>
        <dbReference type="ARBA" id="ARBA00023157"/>
    </source>
</evidence>
<proteinExistence type="inferred from homology"/>
<dbReference type="PANTHER" id="PTHR45869:SF7">
    <property type="entry name" value="C-REACTIVE PROTEIN"/>
    <property type="match status" value="1"/>
</dbReference>
<comment type="subcellular location">
    <subcellularLocation>
        <location evidence="2">Secreted</location>
    </subcellularLocation>
</comment>
<keyword evidence="3" id="KW-0964">Secreted</keyword>
<keyword evidence="5" id="KW-0732">Signal</keyword>
<reference evidence="11" key="2">
    <citation type="submission" date="2025-09" db="UniProtKB">
        <authorList>
            <consortium name="Ensembl"/>
        </authorList>
    </citation>
    <scope>IDENTIFICATION</scope>
</reference>
<dbReference type="OMA" id="MEKLLWC"/>
<evidence type="ECO:0000256" key="4">
    <source>
        <dbReference type="ARBA" id="ARBA00022723"/>
    </source>
</evidence>
<feature type="domain" description="Pentraxin (PTX)" evidence="10">
    <location>
        <begin position="64"/>
        <end position="265"/>
    </location>
</feature>
<dbReference type="GO" id="GO:0046872">
    <property type="term" value="F:metal ion binding"/>
    <property type="evidence" value="ECO:0007669"/>
    <property type="project" value="UniProtKB-KW"/>
</dbReference>
<keyword evidence="12" id="KW-1185">Reference proteome</keyword>
<dbReference type="Ensembl" id="ENSGMOT00000036254.1">
    <property type="protein sequence ID" value="ENSGMOP00000054479.1"/>
    <property type="gene ID" value="ENSGMOG00000025173.1"/>
</dbReference>
<comment type="caution">
    <text evidence="9">Lacks conserved residue(s) required for the propagation of feature annotation.</text>
</comment>
<accession>A0A8C5BXR7</accession>
<dbReference type="InterPro" id="IPR001759">
    <property type="entry name" value="PTX_dom"/>
</dbReference>
<dbReference type="Proteomes" id="UP000694546">
    <property type="component" value="Chromosome 3"/>
</dbReference>
<dbReference type="GO" id="GO:0005576">
    <property type="term" value="C:extracellular region"/>
    <property type="evidence" value="ECO:0007669"/>
    <property type="project" value="UniProtKB-SubCell"/>
</dbReference>
<dbReference type="PRINTS" id="PR00895">
    <property type="entry name" value="PENTAXIN"/>
</dbReference>
<evidence type="ECO:0000256" key="5">
    <source>
        <dbReference type="ARBA" id="ARBA00022729"/>
    </source>
</evidence>